<dbReference type="OrthoDB" id="5425061at2759"/>
<feature type="region of interest" description="Disordered" evidence="1">
    <location>
        <begin position="175"/>
        <end position="270"/>
    </location>
</feature>
<feature type="region of interest" description="Disordered" evidence="1">
    <location>
        <begin position="1"/>
        <end position="31"/>
    </location>
</feature>
<evidence type="ECO:0000256" key="1">
    <source>
        <dbReference type="SAM" id="MobiDB-lite"/>
    </source>
</evidence>
<accession>A0A3M2S3J5</accession>
<protein>
    <submittedName>
        <fullName evidence="2">Uncharacterized protein</fullName>
    </submittedName>
</protein>
<feature type="compositionally biased region" description="Basic and acidic residues" evidence="1">
    <location>
        <begin position="210"/>
        <end position="230"/>
    </location>
</feature>
<dbReference type="AlphaFoldDB" id="A0A3M2S3J5"/>
<organism evidence="2 3">
    <name type="scientific">Fusarium kuroshium</name>
    <dbReference type="NCBI Taxonomy" id="2010991"/>
    <lineage>
        <taxon>Eukaryota</taxon>
        <taxon>Fungi</taxon>
        <taxon>Dikarya</taxon>
        <taxon>Ascomycota</taxon>
        <taxon>Pezizomycotina</taxon>
        <taxon>Sordariomycetes</taxon>
        <taxon>Hypocreomycetidae</taxon>
        <taxon>Hypocreales</taxon>
        <taxon>Nectriaceae</taxon>
        <taxon>Fusarium</taxon>
        <taxon>Fusarium solani species complex</taxon>
    </lineage>
</organism>
<feature type="compositionally biased region" description="Basic and acidic residues" evidence="1">
    <location>
        <begin position="180"/>
        <end position="191"/>
    </location>
</feature>
<feature type="compositionally biased region" description="Acidic residues" evidence="1">
    <location>
        <begin position="260"/>
        <end position="270"/>
    </location>
</feature>
<feature type="compositionally biased region" description="Basic and acidic residues" evidence="1">
    <location>
        <begin position="248"/>
        <end position="259"/>
    </location>
</feature>
<name>A0A3M2S3J5_9HYPO</name>
<gene>
    <name evidence="2" type="ORF">CDV36_008262</name>
</gene>
<sequence>MFDLPEAKRVRREDLNGSDDGSESDDGIQDAELRARLNAQIAKSLGLDDSFAQPAADLIMGDSHLAGPKGSGDEEAGGSDSPDGAGEDAEEEFAFRLFSSAPAAQKVVLEEDVEPTGDGEFVRGRPLSYYVVTNVPAKQKQQYSYAAVSGDQVLERSHDRAWGLELPWKVTTITVTRKAKPGEKTGDEASKSKRRPGKKQRISLRKKSKAKEDKKAAEVQRLTEKEEHIKDKKKRLNRLKKLRKRAKAREQKQAGKGEGGDSDDDSAGSE</sequence>
<feature type="region of interest" description="Disordered" evidence="1">
    <location>
        <begin position="58"/>
        <end position="91"/>
    </location>
</feature>
<evidence type="ECO:0000313" key="3">
    <source>
        <dbReference type="Proteomes" id="UP000277212"/>
    </source>
</evidence>
<proteinExistence type="predicted"/>
<feature type="compositionally biased region" description="Basic residues" evidence="1">
    <location>
        <begin position="192"/>
        <end position="209"/>
    </location>
</feature>
<dbReference type="InterPro" id="IPR018555">
    <property type="entry name" value="C630.06c-like"/>
</dbReference>
<keyword evidence="3" id="KW-1185">Reference proteome</keyword>
<feature type="compositionally biased region" description="Basic and acidic residues" evidence="1">
    <location>
        <begin position="1"/>
        <end position="15"/>
    </location>
</feature>
<dbReference type="EMBL" id="NKUJ01000146">
    <property type="protein sequence ID" value="RMJ12114.1"/>
    <property type="molecule type" value="Genomic_DNA"/>
</dbReference>
<feature type="compositionally biased region" description="Basic residues" evidence="1">
    <location>
        <begin position="231"/>
        <end position="247"/>
    </location>
</feature>
<reference evidence="2 3" key="1">
    <citation type="submission" date="2017-06" db="EMBL/GenBank/DDBJ databases">
        <title>Comparative genomic analysis of Ambrosia Fusariam Clade fungi.</title>
        <authorList>
            <person name="Stajich J.E."/>
            <person name="Carrillo J."/>
            <person name="Kijimoto T."/>
            <person name="Eskalen A."/>
            <person name="O'Donnell K."/>
            <person name="Kasson M."/>
        </authorList>
    </citation>
    <scope>NUCLEOTIDE SEQUENCE [LARGE SCALE GENOMIC DNA]</scope>
    <source>
        <strain evidence="2">UCR3666</strain>
    </source>
</reference>
<feature type="compositionally biased region" description="Acidic residues" evidence="1">
    <location>
        <begin position="16"/>
        <end position="29"/>
    </location>
</feature>
<comment type="caution">
    <text evidence="2">The sequence shown here is derived from an EMBL/GenBank/DDBJ whole genome shotgun (WGS) entry which is preliminary data.</text>
</comment>
<evidence type="ECO:0000313" key="2">
    <source>
        <dbReference type="EMBL" id="RMJ12114.1"/>
    </source>
</evidence>
<dbReference type="STRING" id="2010991.A0A3M2S3J5"/>
<dbReference type="Proteomes" id="UP000277212">
    <property type="component" value="Unassembled WGS sequence"/>
</dbReference>
<dbReference type="Pfam" id="PF09428">
    <property type="entry name" value="DUF2011"/>
    <property type="match status" value="1"/>
</dbReference>